<sequence length="148" mass="16130">MALMMLVIAPAYATSDDNIMCGVGFGLDSLNAKVIILDHLGVELQGSAVPGVLVGTIRGIYRLNPAWRVIFYSGMGVGKGRFTVVNDEGDKISGSTDSKNFFGGIELKFTKKIFLNIDYGKVFLNLSGVGDEKKTEEKILNFGLFFFF</sequence>
<evidence type="ECO:0008006" key="3">
    <source>
        <dbReference type="Google" id="ProtNLM"/>
    </source>
</evidence>
<dbReference type="EMBL" id="PGYQ01000004">
    <property type="protein sequence ID" value="PKL72458.1"/>
    <property type="molecule type" value="Genomic_DNA"/>
</dbReference>
<proteinExistence type="predicted"/>
<organism evidence="1 2">
    <name type="scientific">Candidatus Kuenenbacteria bacterium HGW-Kuenenbacteria-1</name>
    <dbReference type="NCBI Taxonomy" id="2013812"/>
    <lineage>
        <taxon>Bacteria</taxon>
        <taxon>Candidatus Kueneniibacteriota</taxon>
    </lineage>
</organism>
<reference evidence="1 2" key="1">
    <citation type="journal article" date="2017" name="ISME J.">
        <title>Potential for microbial H2 and metal transformations associated with novel bacteria and archaea in deep terrestrial subsurface sediments.</title>
        <authorList>
            <person name="Hernsdorf A.W."/>
            <person name="Amano Y."/>
            <person name="Miyakawa K."/>
            <person name="Ise K."/>
            <person name="Suzuki Y."/>
            <person name="Anantharaman K."/>
            <person name="Probst A."/>
            <person name="Burstein D."/>
            <person name="Thomas B.C."/>
            <person name="Banfield J.F."/>
        </authorList>
    </citation>
    <scope>NUCLEOTIDE SEQUENCE [LARGE SCALE GENOMIC DNA]</scope>
    <source>
        <strain evidence="1">HGW-Kuenenbacteria-1</strain>
    </source>
</reference>
<dbReference type="InterPro" id="IPR011250">
    <property type="entry name" value="OMP/PagP_B-barrel"/>
</dbReference>
<comment type="caution">
    <text evidence="1">The sequence shown here is derived from an EMBL/GenBank/DDBJ whole genome shotgun (WGS) entry which is preliminary data.</text>
</comment>
<dbReference type="Gene3D" id="2.40.160.20">
    <property type="match status" value="1"/>
</dbReference>
<protein>
    <recommendedName>
        <fullName evidence="3">Outer membrane protein beta-barrel domain-containing protein</fullName>
    </recommendedName>
</protein>
<evidence type="ECO:0000313" key="1">
    <source>
        <dbReference type="EMBL" id="PKL72458.1"/>
    </source>
</evidence>
<gene>
    <name evidence="1" type="ORF">CVV26_01360</name>
</gene>
<evidence type="ECO:0000313" key="2">
    <source>
        <dbReference type="Proteomes" id="UP000233414"/>
    </source>
</evidence>
<name>A0A2N1UNN3_9BACT</name>
<dbReference type="Proteomes" id="UP000233414">
    <property type="component" value="Unassembled WGS sequence"/>
</dbReference>
<dbReference type="SUPFAM" id="SSF56925">
    <property type="entry name" value="OMPA-like"/>
    <property type="match status" value="1"/>
</dbReference>
<dbReference type="AlphaFoldDB" id="A0A2N1UNN3"/>
<accession>A0A2N1UNN3</accession>